<dbReference type="RefSeq" id="WP_406762438.1">
    <property type="nucleotide sequence ID" value="NZ_JBJIAB010000037.1"/>
</dbReference>
<reference evidence="1 2" key="1">
    <citation type="submission" date="2024-11" db="EMBL/GenBank/DDBJ databases">
        <authorList>
            <person name="Heng Y.C."/>
            <person name="Lim A.C.H."/>
            <person name="Lee J.K.Y."/>
            <person name="Kittelmann S."/>
        </authorList>
    </citation>
    <scope>NUCLEOTIDE SEQUENCE [LARGE SCALE GENOMIC DNA]</scope>
    <source>
        <strain evidence="1 2">WILCCON 0112</strain>
    </source>
</reference>
<protein>
    <submittedName>
        <fullName evidence="1">Uncharacterized protein</fullName>
    </submittedName>
</protein>
<evidence type="ECO:0000313" key="2">
    <source>
        <dbReference type="Proteomes" id="UP001623600"/>
    </source>
</evidence>
<keyword evidence="2" id="KW-1185">Reference proteome</keyword>
<dbReference type="EMBL" id="JBJIAB010000037">
    <property type="protein sequence ID" value="MFL0167691.1"/>
    <property type="molecule type" value="Genomic_DNA"/>
</dbReference>
<accession>A0ABW8S9V9</accession>
<sequence>MEIKKIKSRIWVNDYTISFEYDTKRRNHKTQERIVTTIDEESAKRDFWLWVQVNNEDKPYRAMANVNILDIAKGEGRYISL</sequence>
<evidence type="ECO:0000313" key="1">
    <source>
        <dbReference type="EMBL" id="MFL0167691.1"/>
    </source>
</evidence>
<organism evidence="1 2">
    <name type="scientific">Candidatus Clostridium helianthi</name>
    <dbReference type="NCBI Taxonomy" id="3381660"/>
    <lineage>
        <taxon>Bacteria</taxon>
        <taxon>Bacillati</taxon>
        <taxon>Bacillota</taxon>
        <taxon>Clostridia</taxon>
        <taxon>Eubacteriales</taxon>
        <taxon>Clostridiaceae</taxon>
        <taxon>Clostridium</taxon>
    </lineage>
</organism>
<comment type="caution">
    <text evidence="1">The sequence shown here is derived from an EMBL/GenBank/DDBJ whole genome shotgun (WGS) entry which is preliminary data.</text>
</comment>
<gene>
    <name evidence="1" type="ORF">ACJDTP_21695</name>
</gene>
<proteinExistence type="predicted"/>
<name>A0ABW8S9V9_9CLOT</name>
<dbReference type="Proteomes" id="UP001623600">
    <property type="component" value="Unassembled WGS sequence"/>
</dbReference>